<evidence type="ECO:0000313" key="2">
    <source>
        <dbReference type="EMBL" id="OQR94517.1"/>
    </source>
</evidence>
<protein>
    <submittedName>
        <fullName evidence="2">Uncharacterized protein</fullName>
    </submittedName>
</protein>
<sequence length="381" mass="42681">MSFVQSLVRQFSGASSSIETVEQKFEKERRQRLNDFEQLKQTREAYASYQSAGLSLQDELLRSAQQKLARQPSHGSERSFERTGRSRESSFEIVDLSRDGSFHEIDPADLPADEFFLVDSASQRVHAERAAMVTEDVDAYRTCVAQLLGNTVAKPTAMSSLAIRYTNEWIDAAILRMGSIDPAPAIYIKYKKVEPVVTAQLARKTVGACVVEGLRSAVTTRREHAAMLANDFDVPPPSDAEKHLMQCHDADVAGPVFAAQALEEEVRMQTHDLDAPLPSTAVAAKELSVAEQDAAIKLRDSTRAAEELREFYNRRKLLQRERFTQNRCDEREKAQVLALQHSWRKVLQLIDSPDSCNAHATYASVPAPMTRMFKMLQGYAA</sequence>
<dbReference type="AlphaFoldDB" id="A0A1V9Z9D4"/>
<evidence type="ECO:0000313" key="3">
    <source>
        <dbReference type="Proteomes" id="UP000243579"/>
    </source>
</evidence>
<proteinExistence type="predicted"/>
<keyword evidence="3" id="KW-1185">Reference proteome</keyword>
<feature type="compositionally biased region" description="Basic and acidic residues" evidence="1">
    <location>
        <begin position="75"/>
        <end position="86"/>
    </location>
</feature>
<dbReference type="EMBL" id="JNBR01000361">
    <property type="protein sequence ID" value="OQR94517.1"/>
    <property type="molecule type" value="Genomic_DNA"/>
</dbReference>
<reference evidence="2 3" key="1">
    <citation type="journal article" date="2014" name="Genome Biol. Evol.">
        <title>The secreted proteins of Achlya hypogyna and Thraustotheca clavata identify the ancestral oomycete secretome and reveal gene acquisitions by horizontal gene transfer.</title>
        <authorList>
            <person name="Misner I."/>
            <person name="Blouin N."/>
            <person name="Leonard G."/>
            <person name="Richards T.A."/>
            <person name="Lane C.E."/>
        </authorList>
    </citation>
    <scope>NUCLEOTIDE SEQUENCE [LARGE SCALE GENOMIC DNA]</scope>
    <source>
        <strain evidence="2 3">ATCC 48635</strain>
    </source>
</reference>
<organism evidence="2 3">
    <name type="scientific">Achlya hypogyna</name>
    <name type="common">Oomycete</name>
    <name type="synonym">Protoachlya hypogyna</name>
    <dbReference type="NCBI Taxonomy" id="1202772"/>
    <lineage>
        <taxon>Eukaryota</taxon>
        <taxon>Sar</taxon>
        <taxon>Stramenopiles</taxon>
        <taxon>Oomycota</taxon>
        <taxon>Saprolegniomycetes</taxon>
        <taxon>Saprolegniales</taxon>
        <taxon>Achlyaceae</taxon>
        <taxon>Achlya</taxon>
    </lineage>
</organism>
<evidence type="ECO:0000256" key="1">
    <source>
        <dbReference type="SAM" id="MobiDB-lite"/>
    </source>
</evidence>
<comment type="caution">
    <text evidence="2">The sequence shown here is derived from an EMBL/GenBank/DDBJ whole genome shotgun (WGS) entry which is preliminary data.</text>
</comment>
<feature type="region of interest" description="Disordered" evidence="1">
    <location>
        <begin position="65"/>
        <end position="86"/>
    </location>
</feature>
<dbReference type="OrthoDB" id="76618at2759"/>
<accession>A0A1V9Z9D4</accession>
<dbReference type="Proteomes" id="UP000243579">
    <property type="component" value="Unassembled WGS sequence"/>
</dbReference>
<gene>
    <name evidence="2" type="ORF">ACHHYP_01215</name>
</gene>
<name>A0A1V9Z9D4_ACHHY</name>